<dbReference type="Pfam" id="PF02321">
    <property type="entry name" value="OEP"/>
    <property type="match status" value="1"/>
</dbReference>
<dbReference type="RefSeq" id="WP_176228704.1">
    <property type="nucleotide sequence ID" value="NZ_FWFL01000018.1"/>
</dbReference>
<proteinExistence type="inferred from homology"/>
<protein>
    <submittedName>
        <fullName evidence="8">Outer membrane efflux protein BepC</fullName>
    </submittedName>
</protein>
<keyword evidence="4" id="KW-1134">Transmembrane beta strand</keyword>
<evidence type="ECO:0000313" key="9">
    <source>
        <dbReference type="Proteomes" id="UP000193827"/>
    </source>
</evidence>
<comment type="similarity">
    <text evidence="2">Belongs to the outer membrane factor (OMF) (TC 1.B.17) family.</text>
</comment>
<dbReference type="PANTHER" id="PTHR30026:SF22">
    <property type="entry name" value="OUTER MEMBRANE EFFLUX PROTEIN"/>
    <property type="match status" value="1"/>
</dbReference>
<dbReference type="InterPro" id="IPR003423">
    <property type="entry name" value="OMP_efflux"/>
</dbReference>
<dbReference type="PANTHER" id="PTHR30026">
    <property type="entry name" value="OUTER MEMBRANE PROTEIN TOLC"/>
    <property type="match status" value="1"/>
</dbReference>
<dbReference type="AlphaFoldDB" id="A0A1Y5TW96"/>
<dbReference type="GO" id="GO:0009279">
    <property type="term" value="C:cell outer membrane"/>
    <property type="evidence" value="ECO:0007669"/>
    <property type="project" value="UniProtKB-SubCell"/>
</dbReference>
<dbReference type="InterPro" id="IPR051906">
    <property type="entry name" value="TolC-like"/>
</dbReference>
<evidence type="ECO:0000313" key="8">
    <source>
        <dbReference type="EMBL" id="SLN69625.1"/>
    </source>
</evidence>
<dbReference type="Proteomes" id="UP000193827">
    <property type="component" value="Unassembled WGS sequence"/>
</dbReference>
<dbReference type="SUPFAM" id="SSF56954">
    <property type="entry name" value="Outer membrane efflux proteins (OEP)"/>
    <property type="match status" value="1"/>
</dbReference>
<keyword evidence="9" id="KW-1185">Reference proteome</keyword>
<reference evidence="8 9" key="1">
    <citation type="submission" date="2017-03" db="EMBL/GenBank/DDBJ databases">
        <authorList>
            <person name="Afonso C.L."/>
            <person name="Miller P.J."/>
            <person name="Scott M.A."/>
            <person name="Spackman E."/>
            <person name="Goraichik I."/>
            <person name="Dimitrov K.M."/>
            <person name="Suarez D.L."/>
            <person name="Swayne D.E."/>
        </authorList>
    </citation>
    <scope>NUCLEOTIDE SEQUENCE [LARGE SCALE GENOMIC DNA]</scope>
    <source>
        <strain evidence="8 9">CECT 8287</strain>
    </source>
</reference>
<dbReference type="EMBL" id="FWFL01000018">
    <property type="protein sequence ID" value="SLN69625.1"/>
    <property type="molecule type" value="Genomic_DNA"/>
</dbReference>
<keyword evidence="6" id="KW-0472">Membrane</keyword>
<evidence type="ECO:0000256" key="4">
    <source>
        <dbReference type="ARBA" id="ARBA00022452"/>
    </source>
</evidence>
<keyword evidence="3" id="KW-0813">Transport</keyword>
<keyword evidence="5" id="KW-0812">Transmembrane</keyword>
<gene>
    <name evidence="8" type="primary">bepC_2</name>
    <name evidence="8" type="ORF">PEL8287_03871</name>
</gene>
<comment type="subcellular location">
    <subcellularLocation>
        <location evidence="1">Cell outer membrane</location>
    </subcellularLocation>
</comment>
<evidence type="ECO:0000256" key="6">
    <source>
        <dbReference type="ARBA" id="ARBA00023136"/>
    </source>
</evidence>
<evidence type="ECO:0000256" key="1">
    <source>
        <dbReference type="ARBA" id="ARBA00004442"/>
    </source>
</evidence>
<evidence type="ECO:0000256" key="7">
    <source>
        <dbReference type="ARBA" id="ARBA00023237"/>
    </source>
</evidence>
<sequence>MVTHCVSRLLALIVIPIFSFLLAVPSASAESMKSAVHAAVTTNPKAQAGKENVKASALELLQLEEDFMPRLSLYGEAGAQYFDDPTRLSPLDNRRTRFGREIGLAAEVTLFDGYRRANRVYRNSARVDESIFKLLDASETLALNAVEAYIDVIRHTDLLGVADQNIRRHIEISRSVKKLVKAGRLSSSDEFEIDEQLLAARLSRLEVKQALENAKVRYETVVGYKPTGNMSVPNVRELPDTLRELLIRSVSNNFRVRLADTRVQQSKYQAGINRSDELPELKLRAGIRHGADLDGLSGNESDAFVGLQLNWDLYAGGRKARRSALSRRTSEALAERAEVVREVQELTSRDWISYGTGIERTVLLGNQRAAARKTADQYQMQFDGGTRSLLDVLDAERTFFNVRFEEVSAKASLAFSQFRLLATQSQLANYFGARPADVPLMPNYEKRARASRPAAIFNTEIRALE</sequence>
<dbReference type="GO" id="GO:0015562">
    <property type="term" value="F:efflux transmembrane transporter activity"/>
    <property type="evidence" value="ECO:0007669"/>
    <property type="project" value="InterPro"/>
</dbReference>
<evidence type="ECO:0000256" key="3">
    <source>
        <dbReference type="ARBA" id="ARBA00022448"/>
    </source>
</evidence>
<accession>A0A1Y5TW96</accession>
<dbReference type="GO" id="GO:1990281">
    <property type="term" value="C:efflux pump complex"/>
    <property type="evidence" value="ECO:0007669"/>
    <property type="project" value="TreeGrafter"/>
</dbReference>
<dbReference type="GO" id="GO:0015288">
    <property type="term" value="F:porin activity"/>
    <property type="evidence" value="ECO:0007669"/>
    <property type="project" value="TreeGrafter"/>
</dbReference>
<evidence type="ECO:0000256" key="5">
    <source>
        <dbReference type="ARBA" id="ARBA00022692"/>
    </source>
</evidence>
<evidence type="ECO:0000256" key="2">
    <source>
        <dbReference type="ARBA" id="ARBA00007613"/>
    </source>
</evidence>
<dbReference type="Gene3D" id="1.20.1600.10">
    <property type="entry name" value="Outer membrane efflux proteins (OEP)"/>
    <property type="match status" value="1"/>
</dbReference>
<name>A0A1Y5TW96_9RHOB</name>
<keyword evidence="7" id="KW-0998">Cell outer membrane</keyword>
<organism evidence="8 9">
    <name type="scientific">Roseovarius litorisediminis</name>
    <dbReference type="NCBI Taxonomy" id="1312363"/>
    <lineage>
        <taxon>Bacteria</taxon>
        <taxon>Pseudomonadati</taxon>
        <taxon>Pseudomonadota</taxon>
        <taxon>Alphaproteobacteria</taxon>
        <taxon>Rhodobacterales</taxon>
        <taxon>Roseobacteraceae</taxon>
        <taxon>Roseovarius</taxon>
    </lineage>
</organism>